<dbReference type="NCBIfam" id="NF001159">
    <property type="entry name" value="PRK00150.1-3"/>
    <property type="match status" value="1"/>
</dbReference>
<reference evidence="7" key="1">
    <citation type="journal article" date="2014" name="Int. J. Syst. Evol. Microbiol.">
        <title>Complete genome sequence of Corynebacterium casei LMG S-19264T (=DSM 44701T), isolated from a smear-ripened cheese.</title>
        <authorList>
            <consortium name="US DOE Joint Genome Institute (JGI-PGF)"/>
            <person name="Walter F."/>
            <person name="Albersmeier A."/>
            <person name="Kalinowski J."/>
            <person name="Ruckert C."/>
        </authorList>
    </citation>
    <scope>NUCLEOTIDE SEQUENCE</scope>
    <source>
        <strain evidence="7">CGMCC 4.5737</strain>
    </source>
</reference>
<dbReference type="HAMAP" id="MF_00163">
    <property type="entry name" value="Pep_deformylase"/>
    <property type="match status" value="1"/>
</dbReference>
<dbReference type="Proteomes" id="UP000637578">
    <property type="component" value="Unassembled WGS sequence"/>
</dbReference>
<keyword evidence="4 6" id="KW-0648">Protein biosynthesis</keyword>
<dbReference type="Pfam" id="PF01327">
    <property type="entry name" value="Pep_deformylase"/>
    <property type="match status" value="1"/>
</dbReference>
<dbReference type="GO" id="GO:0046872">
    <property type="term" value="F:metal ion binding"/>
    <property type="evidence" value="ECO:0007669"/>
    <property type="project" value="UniProtKB-KW"/>
</dbReference>
<dbReference type="GO" id="GO:0042586">
    <property type="term" value="F:peptide deformylase activity"/>
    <property type="evidence" value="ECO:0007669"/>
    <property type="project" value="UniProtKB-UniRule"/>
</dbReference>
<keyword evidence="3 6" id="KW-0378">Hydrolase</keyword>
<feature type="binding site" evidence="6">
    <location>
        <position position="89"/>
    </location>
    <ligand>
        <name>Fe cation</name>
        <dbReference type="ChEBI" id="CHEBI:24875"/>
    </ligand>
</feature>
<comment type="caution">
    <text evidence="7">The sequence shown here is derived from an EMBL/GenBank/DDBJ whole genome shotgun (WGS) entry which is preliminary data.</text>
</comment>
<dbReference type="GO" id="GO:0006412">
    <property type="term" value="P:translation"/>
    <property type="evidence" value="ECO:0007669"/>
    <property type="project" value="UniProtKB-UniRule"/>
</dbReference>
<evidence type="ECO:0000256" key="4">
    <source>
        <dbReference type="ARBA" id="ARBA00022917"/>
    </source>
</evidence>
<evidence type="ECO:0000256" key="6">
    <source>
        <dbReference type="HAMAP-Rule" id="MF_00163"/>
    </source>
</evidence>
<accession>A0A8J3FVS7</accession>
<comment type="catalytic activity">
    <reaction evidence="6">
        <text>N-terminal N-formyl-L-methionyl-[peptide] + H2O = N-terminal L-methionyl-[peptide] + formate</text>
        <dbReference type="Rhea" id="RHEA:24420"/>
        <dbReference type="Rhea" id="RHEA-COMP:10639"/>
        <dbReference type="Rhea" id="RHEA-COMP:10640"/>
        <dbReference type="ChEBI" id="CHEBI:15377"/>
        <dbReference type="ChEBI" id="CHEBI:15740"/>
        <dbReference type="ChEBI" id="CHEBI:49298"/>
        <dbReference type="ChEBI" id="CHEBI:64731"/>
        <dbReference type="EC" id="3.5.1.88"/>
    </reaction>
</comment>
<dbReference type="NCBIfam" id="TIGR00079">
    <property type="entry name" value="pept_deformyl"/>
    <property type="match status" value="1"/>
</dbReference>
<gene>
    <name evidence="7" type="primary">def1</name>
    <name evidence="6" type="synonym">def</name>
    <name evidence="7" type="ORF">GCM10012275_47090</name>
</gene>
<name>A0A8J3FVS7_9PSEU</name>
<dbReference type="InterPro" id="IPR036821">
    <property type="entry name" value="Peptide_deformylase_sf"/>
</dbReference>
<dbReference type="SUPFAM" id="SSF56420">
    <property type="entry name" value="Peptide deformylase"/>
    <property type="match status" value="1"/>
</dbReference>
<dbReference type="EMBL" id="BMMK01000026">
    <property type="protein sequence ID" value="GGM71198.1"/>
    <property type="molecule type" value="Genomic_DNA"/>
</dbReference>
<dbReference type="EC" id="3.5.1.88" evidence="6"/>
<reference evidence="7" key="2">
    <citation type="submission" date="2020-09" db="EMBL/GenBank/DDBJ databases">
        <authorList>
            <person name="Sun Q."/>
            <person name="Zhou Y."/>
        </authorList>
    </citation>
    <scope>NUCLEOTIDE SEQUENCE</scope>
    <source>
        <strain evidence="7">CGMCC 4.5737</strain>
    </source>
</reference>
<feature type="binding site" evidence="6">
    <location>
        <position position="131"/>
    </location>
    <ligand>
        <name>Fe cation</name>
        <dbReference type="ChEBI" id="CHEBI:24875"/>
    </ligand>
</feature>
<proteinExistence type="inferred from homology"/>
<evidence type="ECO:0000256" key="1">
    <source>
        <dbReference type="ARBA" id="ARBA00010759"/>
    </source>
</evidence>
<comment type="function">
    <text evidence="6">Removes the formyl group from the N-terminal Met of newly synthesized proteins. Requires at least a dipeptide for an efficient rate of reaction. N-terminal L-methionine is a prerequisite for activity but the enzyme has broad specificity at other positions.</text>
</comment>
<dbReference type="Gene3D" id="3.90.45.10">
    <property type="entry name" value="Peptide deformylase"/>
    <property type="match status" value="1"/>
</dbReference>
<dbReference type="PANTHER" id="PTHR10458">
    <property type="entry name" value="PEPTIDE DEFORMYLASE"/>
    <property type="match status" value="1"/>
</dbReference>
<dbReference type="CDD" id="cd00487">
    <property type="entry name" value="Pep_deformylase"/>
    <property type="match status" value="1"/>
</dbReference>
<keyword evidence="8" id="KW-1185">Reference proteome</keyword>
<dbReference type="PIRSF" id="PIRSF004749">
    <property type="entry name" value="Pep_def"/>
    <property type="match status" value="1"/>
</dbReference>
<comment type="similarity">
    <text evidence="1 6">Belongs to the polypeptide deformylase family.</text>
</comment>
<organism evidence="7 8">
    <name type="scientific">Longimycelium tulufanense</name>
    <dbReference type="NCBI Taxonomy" id="907463"/>
    <lineage>
        <taxon>Bacteria</taxon>
        <taxon>Bacillati</taxon>
        <taxon>Actinomycetota</taxon>
        <taxon>Actinomycetes</taxon>
        <taxon>Pseudonocardiales</taxon>
        <taxon>Pseudonocardiaceae</taxon>
        <taxon>Longimycelium</taxon>
    </lineage>
</organism>
<feature type="active site" evidence="6">
    <location>
        <position position="132"/>
    </location>
</feature>
<evidence type="ECO:0000313" key="7">
    <source>
        <dbReference type="EMBL" id="GGM71198.1"/>
    </source>
</evidence>
<feature type="binding site" evidence="6">
    <location>
        <position position="135"/>
    </location>
    <ligand>
        <name>Fe cation</name>
        <dbReference type="ChEBI" id="CHEBI:24875"/>
    </ligand>
</feature>
<dbReference type="PANTHER" id="PTHR10458:SF2">
    <property type="entry name" value="PEPTIDE DEFORMYLASE, MITOCHONDRIAL"/>
    <property type="match status" value="1"/>
</dbReference>
<evidence type="ECO:0000256" key="5">
    <source>
        <dbReference type="ARBA" id="ARBA00023004"/>
    </source>
</evidence>
<dbReference type="InterPro" id="IPR023635">
    <property type="entry name" value="Peptide_deformylase"/>
</dbReference>
<evidence type="ECO:0000256" key="3">
    <source>
        <dbReference type="ARBA" id="ARBA00022801"/>
    </source>
</evidence>
<sequence length="182" mass="20174">MAVQPIRLFGDPVLRTRASEVVDFDKELRKLVKDLWDTMEDDGGVGLAAPQIGVSLRVFTYHCDGFAGHLVNPSFDVVGDQTQDGPEGCLSIPGMSWNCTRHLHVVARGWNMHGEPVEVEGSQLLARCIQHETDHLDGVLFVDRLDALTRKAALRAIREAEWFGEPAPLVKQSPHPLFGKAR</sequence>
<protein>
    <recommendedName>
        <fullName evidence="6">Peptide deformylase</fullName>
        <shortName evidence="6">PDF</shortName>
        <ecNumber evidence="6">3.5.1.88</ecNumber>
    </recommendedName>
    <alternativeName>
        <fullName evidence="6">Polypeptide deformylase</fullName>
    </alternativeName>
</protein>
<keyword evidence="2 6" id="KW-0479">Metal-binding</keyword>
<evidence type="ECO:0000313" key="8">
    <source>
        <dbReference type="Proteomes" id="UP000637578"/>
    </source>
</evidence>
<comment type="cofactor">
    <cofactor evidence="6">
        <name>Fe(2+)</name>
        <dbReference type="ChEBI" id="CHEBI:29033"/>
    </cofactor>
    <text evidence="6">Binds 1 Fe(2+) ion.</text>
</comment>
<dbReference type="PRINTS" id="PR01576">
    <property type="entry name" value="PDEFORMYLASE"/>
</dbReference>
<evidence type="ECO:0000256" key="2">
    <source>
        <dbReference type="ARBA" id="ARBA00022723"/>
    </source>
</evidence>
<dbReference type="RefSeq" id="WP_189060594.1">
    <property type="nucleotide sequence ID" value="NZ_BMMK01000026.1"/>
</dbReference>
<keyword evidence="5 6" id="KW-0408">Iron</keyword>
<dbReference type="AlphaFoldDB" id="A0A8J3FVS7"/>